<comment type="subunit">
    <text evidence="3">Homodimer.</text>
</comment>
<dbReference type="InterPro" id="IPR011650">
    <property type="entry name" value="Peptidase_M20_dimer"/>
</dbReference>
<accession>A0A5C6LMH1</accession>
<keyword evidence="4 7" id="KW-0479">Metal-binding</keyword>
<name>A0A5C6LMH1_9BACT</name>
<evidence type="ECO:0000256" key="2">
    <source>
        <dbReference type="ARBA" id="ARBA00006153"/>
    </source>
</evidence>
<dbReference type="AlphaFoldDB" id="A0A5C6LMH1"/>
<dbReference type="Pfam" id="PF07687">
    <property type="entry name" value="M20_dimer"/>
    <property type="match status" value="1"/>
</dbReference>
<feature type="domain" description="Peptidase M20 dimerisation" evidence="9">
    <location>
        <begin position="215"/>
        <end position="314"/>
    </location>
</feature>
<feature type="binding site" evidence="8">
    <location>
        <position position="277"/>
    </location>
    <ligand>
        <name>allantoate</name>
        <dbReference type="ChEBI" id="CHEBI:17536"/>
    </ligand>
</feature>
<evidence type="ECO:0000256" key="4">
    <source>
        <dbReference type="ARBA" id="ARBA00022723"/>
    </source>
</evidence>
<feature type="binding site" evidence="7">
    <location>
        <position position="192"/>
    </location>
    <ligand>
        <name>Zn(2+)</name>
        <dbReference type="ChEBI" id="CHEBI:29105"/>
        <label>1</label>
    </ligand>
</feature>
<organism evidence="10 11">
    <name type="scientific">Chitinophaga pinensis</name>
    <dbReference type="NCBI Taxonomy" id="79329"/>
    <lineage>
        <taxon>Bacteria</taxon>
        <taxon>Pseudomonadati</taxon>
        <taxon>Bacteroidota</taxon>
        <taxon>Chitinophagia</taxon>
        <taxon>Chitinophagales</taxon>
        <taxon>Chitinophagaceae</taxon>
        <taxon>Chitinophaga</taxon>
    </lineage>
</organism>
<reference evidence="10 11" key="1">
    <citation type="submission" date="2019-08" db="EMBL/GenBank/DDBJ databases">
        <title>Whole genome sequencing of chitin degrading bacteria Chitinophaga pinensis YS16.</title>
        <authorList>
            <person name="Singh R.P."/>
            <person name="Manchanda G."/>
            <person name="Maurya I.K."/>
            <person name="Joshi N.K."/>
            <person name="Srivastava A.K."/>
        </authorList>
    </citation>
    <scope>NUCLEOTIDE SEQUENCE [LARGE SCALE GENOMIC DNA]</scope>
    <source>
        <strain evidence="10 11">YS-16</strain>
    </source>
</reference>
<evidence type="ECO:0000259" key="9">
    <source>
        <dbReference type="Pfam" id="PF07687"/>
    </source>
</evidence>
<comment type="cofactor">
    <cofactor evidence="1">
        <name>Mn(2+)</name>
        <dbReference type="ChEBI" id="CHEBI:29035"/>
    </cofactor>
</comment>
<comment type="caution">
    <text evidence="10">The sequence shown here is derived from an EMBL/GenBank/DDBJ whole genome shotgun (WGS) entry which is preliminary data.</text>
</comment>
<dbReference type="NCBIfam" id="NF006775">
    <property type="entry name" value="PRK09290.2-5"/>
    <property type="match status" value="1"/>
</dbReference>
<sequence length="416" mass="45478">MENYLHRANSILARVHELADISEDTTCITRTFGSPAFISGCSKVLSWMQEAGLTARIDNIGNVRGRWNSQVPDARTLVIASHIDTVRNAGRFDGPLGVIMGIDLIHHLQEENVQLPFNIELIAFSDEEGVRFHTAYLGSTAVAGTFDISLLNKTDSDGITLRDAIKTIGGDPALLSDDVIPREEWLGYFEIHIEQGPVLYEEKLPVAIVQSIAGQQRIRVKFNGVSGHAGTVPMDMRHDALCATAEFILAAEHYASTQKDALLATIGTLHIADQASNVIPGEVTCTLDLRSSDGMILKKARRSLKDIASQICHERQLTADWDLIQKHKPVACDTALSHLLAQSVTAAGYDLKNLHSGAGHDAVTIAAVAPVCMLFVRCYKGISHQPLENVEVPDIAAAVKVSDHFIHRLTEVYKKR</sequence>
<dbReference type="PANTHER" id="PTHR32494:SF19">
    <property type="entry name" value="ALLANTOATE DEIMINASE-RELATED"/>
    <property type="match status" value="1"/>
</dbReference>
<feature type="binding site" evidence="7">
    <location>
        <position position="128"/>
    </location>
    <ligand>
        <name>Zn(2+)</name>
        <dbReference type="ChEBI" id="CHEBI:29105"/>
        <label>2</label>
    </ligand>
</feature>
<evidence type="ECO:0000256" key="1">
    <source>
        <dbReference type="ARBA" id="ARBA00001936"/>
    </source>
</evidence>
<dbReference type="PANTHER" id="PTHR32494">
    <property type="entry name" value="ALLANTOATE DEIMINASE-RELATED"/>
    <property type="match status" value="1"/>
</dbReference>
<feature type="binding site" evidence="8">
    <location>
        <position position="290"/>
    </location>
    <ligand>
        <name>allantoate</name>
        <dbReference type="ChEBI" id="CHEBI:17536"/>
    </ligand>
</feature>
<dbReference type="InterPro" id="IPR010158">
    <property type="entry name" value="Amidase_Cbmase"/>
</dbReference>
<feature type="binding site" evidence="8">
    <location>
        <position position="217"/>
    </location>
    <ligand>
        <name>allantoate</name>
        <dbReference type="ChEBI" id="CHEBI:17536"/>
    </ligand>
</feature>
<dbReference type="RefSeq" id="WP_146307199.1">
    <property type="nucleotide sequence ID" value="NZ_VOHS01000031.1"/>
</dbReference>
<keyword evidence="5 10" id="KW-0378">Hydrolase</keyword>
<feature type="binding site" evidence="7">
    <location>
        <position position="93"/>
    </location>
    <ligand>
        <name>Zn(2+)</name>
        <dbReference type="ChEBI" id="CHEBI:29105"/>
        <label>1</label>
    </ligand>
</feature>
<dbReference type="InterPro" id="IPR036264">
    <property type="entry name" value="Bact_exopeptidase_dim_dom"/>
</dbReference>
<evidence type="ECO:0000313" key="11">
    <source>
        <dbReference type="Proteomes" id="UP000318815"/>
    </source>
</evidence>
<evidence type="ECO:0000313" key="10">
    <source>
        <dbReference type="EMBL" id="TWV96871.1"/>
    </source>
</evidence>
<feature type="binding site" evidence="7">
    <location>
        <position position="82"/>
    </location>
    <ligand>
        <name>Zn(2+)</name>
        <dbReference type="ChEBI" id="CHEBI:29105"/>
        <label>1</label>
    </ligand>
</feature>
<dbReference type="PIRSF" id="PIRSF001235">
    <property type="entry name" value="Amidase_carbamoylase"/>
    <property type="match status" value="1"/>
</dbReference>
<evidence type="ECO:0000256" key="7">
    <source>
        <dbReference type="PIRSR" id="PIRSR001235-1"/>
    </source>
</evidence>
<dbReference type="Proteomes" id="UP000318815">
    <property type="component" value="Unassembled WGS sequence"/>
</dbReference>
<protein>
    <submittedName>
        <fullName evidence="10">Allantoate amidohydrolase</fullName>
    </submittedName>
</protein>
<dbReference type="OrthoDB" id="9769665at2"/>
<dbReference type="GO" id="GO:0016813">
    <property type="term" value="F:hydrolase activity, acting on carbon-nitrogen (but not peptide) bonds, in linear amidines"/>
    <property type="evidence" value="ECO:0007669"/>
    <property type="project" value="InterPro"/>
</dbReference>
<feature type="binding site" evidence="7">
    <location>
        <position position="93"/>
    </location>
    <ligand>
        <name>Zn(2+)</name>
        <dbReference type="ChEBI" id="CHEBI:29105"/>
        <label>2</label>
    </ligand>
</feature>
<keyword evidence="6" id="KW-0464">Manganese</keyword>
<dbReference type="Pfam" id="PF01546">
    <property type="entry name" value="Peptidase_M20"/>
    <property type="match status" value="1"/>
</dbReference>
<dbReference type="Gene3D" id="3.40.630.10">
    <property type="entry name" value="Zn peptidases"/>
    <property type="match status" value="1"/>
</dbReference>
<dbReference type="SUPFAM" id="SSF55031">
    <property type="entry name" value="Bacterial exopeptidase dimerisation domain"/>
    <property type="match status" value="1"/>
</dbReference>
<feature type="binding site" evidence="7">
    <location>
        <position position="384"/>
    </location>
    <ligand>
        <name>Zn(2+)</name>
        <dbReference type="ChEBI" id="CHEBI:29105"/>
        <label>2</label>
    </ligand>
</feature>
<dbReference type="SUPFAM" id="SSF53187">
    <property type="entry name" value="Zn-dependent exopeptidases"/>
    <property type="match status" value="1"/>
</dbReference>
<dbReference type="NCBIfam" id="TIGR01879">
    <property type="entry name" value="hydantase"/>
    <property type="match status" value="1"/>
</dbReference>
<comment type="cofactor">
    <cofactor evidence="7">
        <name>Zn(2+)</name>
        <dbReference type="ChEBI" id="CHEBI:29105"/>
    </cofactor>
    <text evidence="7">Binds 2 Zn(2+) ions per subunit.</text>
</comment>
<evidence type="ECO:0000256" key="3">
    <source>
        <dbReference type="ARBA" id="ARBA00011738"/>
    </source>
</evidence>
<dbReference type="InterPro" id="IPR002933">
    <property type="entry name" value="Peptidase_M20"/>
</dbReference>
<comment type="similarity">
    <text evidence="2">Belongs to the peptidase M20 family.</text>
</comment>
<dbReference type="GO" id="GO:0046872">
    <property type="term" value="F:metal ion binding"/>
    <property type="evidence" value="ECO:0007669"/>
    <property type="project" value="UniProtKB-KW"/>
</dbReference>
<proteinExistence type="inferred from homology"/>
<evidence type="ECO:0000256" key="8">
    <source>
        <dbReference type="PIRSR" id="PIRSR001235-2"/>
    </source>
</evidence>
<dbReference type="CDD" id="cd03884">
    <property type="entry name" value="M20_bAS"/>
    <property type="match status" value="1"/>
</dbReference>
<dbReference type="Gene3D" id="3.30.70.360">
    <property type="match status" value="1"/>
</dbReference>
<keyword evidence="7" id="KW-0862">Zinc</keyword>
<dbReference type="EMBL" id="VOHS01000031">
    <property type="protein sequence ID" value="TWV96871.1"/>
    <property type="molecule type" value="Genomic_DNA"/>
</dbReference>
<gene>
    <name evidence="10" type="ORF">FEF09_22535</name>
</gene>
<keyword evidence="11" id="KW-1185">Reference proteome</keyword>
<evidence type="ECO:0000256" key="5">
    <source>
        <dbReference type="ARBA" id="ARBA00022801"/>
    </source>
</evidence>
<evidence type="ECO:0000256" key="6">
    <source>
        <dbReference type="ARBA" id="ARBA00023211"/>
    </source>
</evidence>